<dbReference type="OrthoDB" id="422827at2759"/>
<dbReference type="Pfam" id="PF07647">
    <property type="entry name" value="SAM_2"/>
    <property type="match status" value="1"/>
</dbReference>
<feature type="region of interest" description="Disordered" evidence="1">
    <location>
        <begin position="303"/>
        <end position="371"/>
    </location>
</feature>
<feature type="domain" description="SAM" evidence="3">
    <location>
        <begin position="238"/>
        <end position="302"/>
    </location>
</feature>
<gene>
    <name evidence="4" type="ORF">SPSK_02200</name>
</gene>
<comment type="caution">
    <text evidence="4">The sequence shown here is derived from an EMBL/GenBank/DDBJ whole genome shotgun (WGS) entry which is preliminary data.</text>
</comment>
<accession>A0A0F2MA62</accession>
<feature type="region of interest" description="Disordered" evidence="1">
    <location>
        <begin position="81"/>
        <end position="127"/>
    </location>
</feature>
<dbReference type="VEuPathDB" id="FungiDB:SPSK_02200"/>
<evidence type="ECO:0000259" key="3">
    <source>
        <dbReference type="PROSITE" id="PS50105"/>
    </source>
</evidence>
<evidence type="ECO:0000313" key="5">
    <source>
        <dbReference type="Proteomes" id="UP000033710"/>
    </source>
</evidence>
<dbReference type="InterPro" id="IPR011993">
    <property type="entry name" value="PH-like_dom_sf"/>
</dbReference>
<sequence>MVSRYNTMYKHHRLPPTTCILTSQSAQLYAPSRRPPQEMKQRNTMLLHESFFSLKGVQERPVSVATEFMESDFDEDYILSDDESDDESVDGGNNSPRGSMNSSGQPSFTTVSSYDEVPTPRSSRMHTDLPLVTDLAKPVEGPRGPHLFRMSMLSAEFQTALSLSPLTPKAPSSAAVAFHMQQQQPQQQQQQLQQGHNSVPLPHGITPLPPTRQQQAQAQSGPFRFSHEELDTATLAAWSPEMVAQWMLNAGIELPVCERFIENDITGSILITLKFEDLKELGIPSFGVRTNVWNQINTMKNVKTAEPRPDTPIEDEPDREVRRELRREVSVKDGLNSGSNGNNKPMRRCASSRRRKPARASPGLPMSADDSITPMESVSIVGIEQMMPKPHQCSKGENCSKWRRNQRMMEAFKKDHPFVDVEKGGVIMVAGDPGNPETARAIVPNDDVFRPMSDAIPSVVASSDVMGPGTLVQAPIALEEESLRAVQSRDPQDNVRQFLDFQHQHVTSSEVPPTPPFELFPSRVQQPHEGLRTLPKLAIPSQLRQTHTIPDNQAFLQFQQQQQDKQHLEEQRRLSAGADAGAVAALPITSYPLSAETASAAPTSTTSYTNTAIEESPDSRTPTAPYRFGTPFTEVDVPVTAVPLGPVARDASQSVPPDMNYRAPLARTMSRASARRPSFPVLPSLAENQVSAAPRVMPAGMPRAASAMGHRPTYRSVSPEGLGQEQNAGNNAGARHLQPPPRVKYPWSPDRATFEKAIAPLSLITSTLNSSSSSLASASTGTLGSAASAVSGASTAITSAGGSMHSAASASGGISYQGEVKKRKTKMLRHEWNDRYVTLKGTRMAIHKDKASMHHSTLEYVDIDDYAIACSTMAASSSKLNAAFKAMNIRRGSADNVASGSSKNDVAAFAFQLIPQDAKGGVRLKKRDSAMPVSGSHGGLTPSSASILSSTASTSSSAPAPLDAVNGTGKTHHFAVKSRDDRIEWMRELMLAKAMRQKGEGFEVSVNGNMI</sequence>
<dbReference type="AlphaFoldDB" id="A0A0F2MA62"/>
<dbReference type="PROSITE" id="PS50105">
    <property type="entry name" value="SAM_DOMAIN"/>
    <property type="match status" value="1"/>
</dbReference>
<dbReference type="RefSeq" id="XP_016589259.1">
    <property type="nucleotide sequence ID" value="XM_016729074.1"/>
</dbReference>
<dbReference type="InterPro" id="IPR013761">
    <property type="entry name" value="SAM/pointed_sf"/>
</dbReference>
<proteinExistence type="predicted"/>
<dbReference type="SUPFAM" id="SSF50729">
    <property type="entry name" value="PH domain-like"/>
    <property type="match status" value="1"/>
</dbReference>
<dbReference type="GeneID" id="27664351"/>
<protein>
    <submittedName>
        <fullName evidence="4">Sam and ph domain containing protein</fullName>
    </submittedName>
</protein>
<dbReference type="Proteomes" id="UP000033710">
    <property type="component" value="Unassembled WGS sequence"/>
</dbReference>
<dbReference type="SMART" id="SM00454">
    <property type="entry name" value="SAM"/>
    <property type="match status" value="1"/>
</dbReference>
<feature type="compositionally biased region" description="Basic residues" evidence="1">
    <location>
        <begin position="345"/>
        <end position="358"/>
    </location>
</feature>
<feature type="compositionally biased region" description="Polar residues" evidence="1">
    <location>
        <begin position="91"/>
        <end position="113"/>
    </location>
</feature>
<feature type="region of interest" description="Disordered" evidence="1">
    <location>
        <begin position="717"/>
        <end position="741"/>
    </location>
</feature>
<dbReference type="InterPro" id="IPR001660">
    <property type="entry name" value="SAM"/>
</dbReference>
<evidence type="ECO:0000256" key="1">
    <source>
        <dbReference type="SAM" id="MobiDB-lite"/>
    </source>
</evidence>
<reference evidence="4 5" key="2">
    <citation type="journal article" date="2015" name="Eukaryot. Cell">
        <title>Asexual propagation of a virulent clone complex in a human and feline outbreak of sporotrichosis.</title>
        <authorList>
            <person name="Teixeira Mde M."/>
            <person name="Rodrigues A.M."/>
            <person name="Tsui C.K."/>
            <person name="de Almeida L.G."/>
            <person name="Van Diepeningen A.D."/>
            <person name="van den Ende B.G."/>
            <person name="Fernandes G.F."/>
            <person name="Kano R."/>
            <person name="Hamelin R.C."/>
            <person name="Lopes-Bezerra L.M."/>
            <person name="Vasconcelos A.T."/>
            <person name="de Hoog S."/>
            <person name="de Camargo Z.P."/>
            <person name="Felipe M.S."/>
        </authorList>
    </citation>
    <scope>NUCLEOTIDE SEQUENCE [LARGE SCALE GENOMIC DNA]</scope>
    <source>
        <strain evidence="4 5">1099-18</strain>
    </source>
</reference>
<evidence type="ECO:0000313" key="4">
    <source>
        <dbReference type="EMBL" id="KJR86583.1"/>
    </source>
</evidence>
<feature type="compositionally biased region" description="Basic and acidic residues" evidence="1">
    <location>
        <begin position="319"/>
        <end position="331"/>
    </location>
</feature>
<dbReference type="KEGG" id="ssck:SPSK_02200"/>
<dbReference type="InterPro" id="IPR001849">
    <property type="entry name" value="PH_domain"/>
</dbReference>
<feature type="compositionally biased region" description="Low complexity" evidence="1">
    <location>
        <begin position="940"/>
        <end position="962"/>
    </location>
</feature>
<dbReference type="SUPFAM" id="SSF47769">
    <property type="entry name" value="SAM/Pointed domain"/>
    <property type="match status" value="1"/>
</dbReference>
<dbReference type="Gene3D" id="2.30.29.30">
    <property type="entry name" value="Pleckstrin-homology domain (PH domain)/Phosphotyrosine-binding domain (PTB)"/>
    <property type="match status" value="1"/>
</dbReference>
<dbReference type="Gene3D" id="1.10.150.50">
    <property type="entry name" value="Transcription Factor, Ets-1"/>
    <property type="match status" value="1"/>
</dbReference>
<dbReference type="PROSITE" id="PS50003">
    <property type="entry name" value="PH_DOMAIN"/>
    <property type="match status" value="1"/>
</dbReference>
<dbReference type="SMART" id="SM00233">
    <property type="entry name" value="PH"/>
    <property type="match status" value="1"/>
</dbReference>
<evidence type="ECO:0000259" key="2">
    <source>
        <dbReference type="PROSITE" id="PS50003"/>
    </source>
</evidence>
<name>A0A0F2MA62_SPOSC</name>
<reference evidence="4 5" key="1">
    <citation type="journal article" date="2014" name="BMC Genomics">
        <title>Comparative genomics of the major fungal agents of human and animal Sporotrichosis: Sporothrix schenckii and Sporothrix brasiliensis.</title>
        <authorList>
            <person name="Teixeira M.M."/>
            <person name="de Almeida L.G."/>
            <person name="Kubitschek-Barreira P."/>
            <person name="Alves F.L."/>
            <person name="Kioshima E.S."/>
            <person name="Abadio A.K."/>
            <person name="Fernandes L."/>
            <person name="Derengowski L.S."/>
            <person name="Ferreira K.S."/>
            <person name="Souza R.C."/>
            <person name="Ruiz J.C."/>
            <person name="de Andrade N.C."/>
            <person name="Paes H.C."/>
            <person name="Nicola A.M."/>
            <person name="Albuquerque P."/>
            <person name="Gerber A.L."/>
            <person name="Martins V.P."/>
            <person name="Peconick L.D."/>
            <person name="Neto A.V."/>
            <person name="Chaucanez C.B."/>
            <person name="Silva P.A."/>
            <person name="Cunha O.L."/>
            <person name="de Oliveira F.F."/>
            <person name="dos Santos T.C."/>
            <person name="Barros A.L."/>
            <person name="Soares M.A."/>
            <person name="de Oliveira L.M."/>
            <person name="Marini M.M."/>
            <person name="Villalobos-Duno H."/>
            <person name="Cunha M.M."/>
            <person name="de Hoog S."/>
            <person name="da Silveira J.F."/>
            <person name="Henrissat B."/>
            <person name="Nino-Vega G.A."/>
            <person name="Cisalpino P.S."/>
            <person name="Mora-Montes H.M."/>
            <person name="Almeida S.R."/>
            <person name="Stajich J.E."/>
            <person name="Lopes-Bezerra L.M."/>
            <person name="Vasconcelos A.T."/>
            <person name="Felipe M.S."/>
        </authorList>
    </citation>
    <scope>NUCLEOTIDE SEQUENCE [LARGE SCALE GENOMIC DNA]</scope>
    <source>
        <strain evidence="4 5">1099-18</strain>
    </source>
</reference>
<dbReference type="EMBL" id="AXCR01000006">
    <property type="protein sequence ID" value="KJR86583.1"/>
    <property type="molecule type" value="Genomic_DNA"/>
</dbReference>
<dbReference type="CDD" id="cd09535">
    <property type="entry name" value="SAM_BOI-like_fungal"/>
    <property type="match status" value="1"/>
</dbReference>
<feature type="region of interest" description="Disordered" evidence="1">
    <location>
        <begin position="925"/>
        <end position="973"/>
    </location>
</feature>
<feature type="region of interest" description="Disordered" evidence="1">
    <location>
        <begin position="180"/>
        <end position="204"/>
    </location>
</feature>
<feature type="domain" description="PH" evidence="2">
    <location>
        <begin position="813"/>
        <end position="994"/>
    </location>
</feature>
<organism evidence="4 5">
    <name type="scientific">Sporothrix schenckii 1099-18</name>
    <dbReference type="NCBI Taxonomy" id="1397361"/>
    <lineage>
        <taxon>Eukaryota</taxon>
        <taxon>Fungi</taxon>
        <taxon>Dikarya</taxon>
        <taxon>Ascomycota</taxon>
        <taxon>Pezizomycotina</taxon>
        <taxon>Sordariomycetes</taxon>
        <taxon>Sordariomycetidae</taxon>
        <taxon>Ophiostomatales</taxon>
        <taxon>Ophiostomataceae</taxon>
        <taxon>Sporothrix</taxon>
    </lineage>
</organism>
<feature type="compositionally biased region" description="Low complexity" evidence="1">
    <location>
        <begin position="181"/>
        <end position="194"/>
    </location>
</feature>